<feature type="compositionally biased region" description="Polar residues" evidence="1">
    <location>
        <begin position="12"/>
        <end position="27"/>
    </location>
</feature>
<organism evidence="2 3">
    <name type="scientific">Brachionus plicatilis</name>
    <name type="common">Marine rotifer</name>
    <name type="synonym">Brachionus muelleri</name>
    <dbReference type="NCBI Taxonomy" id="10195"/>
    <lineage>
        <taxon>Eukaryota</taxon>
        <taxon>Metazoa</taxon>
        <taxon>Spiralia</taxon>
        <taxon>Gnathifera</taxon>
        <taxon>Rotifera</taxon>
        <taxon>Eurotatoria</taxon>
        <taxon>Monogononta</taxon>
        <taxon>Pseudotrocha</taxon>
        <taxon>Ploima</taxon>
        <taxon>Brachionidae</taxon>
        <taxon>Brachionus</taxon>
    </lineage>
</organism>
<comment type="caution">
    <text evidence="2">The sequence shown here is derived from an EMBL/GenBank/DDBJ whole genome shotgun (WGS) entry which is preliminary data.</text>
</comment>
<dbReference type="Proteomes" id="UP000276133">
    <property type="component" value="Unassembled WGS sequence"/>
</dbReference>
<proteinExistence type="predicted"/>
<dbReference type="EMBL" id="REGN01012524">
    <property type="protein sequence ID" value="RMZ95190.1"/>
    <property type="molecule type" value="Genomic_DNA"/>
</dbReference>
<evidence type="ECO:0000256" key="1">
    <source>
        <dbReference type="SAM" id="MobiDB-lite"/>
    </source>
</evidence>
<sequence length="66" mass="7472">MDTLACAESNKRNSSFKNEGDIGSNSELKSNNRKLIKYVQQALLHYIAEVDSRTAIIYSLTENQSY</sequence>
<reference evidence="2 3" key="1">
    <citation type="journal article" date="2018" name="Sci. Rep.">
        <title>Genomic signatures of local adaptation to the degree of environmental predictability in rotifers.</title>
        <authorList>
            <person name="Franch-Gras L."/>
            <person name="Hahn C."/>
            <person name="Garcia-Roger E.M."/>
            <person name="Carmona M.J."/>
            <person name="Serra M."/>
            <person name="Gomez A."/>
        </authorList>
    </citation>
    <scope>NUCLEOTIDE SEQUENCE [LARGE SCALE GENOMIC DNA]</scope>
    <source>
        <strain evidence="2">HYR1</strain>
    </source>
</reference>
<accession>A0A3M7P8U5</accession>
<evidence type="ECO:0000313" key="2">
    <source>
        <dbReference type="EMBL" id="RMZ95190.1"/>
    </source>
</evidence>
<name>A0A3M7P8U5_BRAPC</name>
<feature type="region of interest" description="Disordered" evidence="1">
    <location>
        <begin position="1"/>
        <end position="27"/>
    </location>
</feature>
<dbReference type="AlphaFoldDB" id="A0A3M7P8U5"/>
<keyword evidence="3" id="KW-1185">Reference proteome</keyword>
<gene>
    <name evidence="2" type="ORF">BpHYR1_023052</name>
</gene>
<protein>
    <submittedName>
        <fullName evidence="2">Uncharacterized protein</fullName>
    </submittedName>
</protein>
<evidence type="ECO:0000313" key="3">
    <source>
        <dbReference type="Proteomes" id="UP000276133"/>
    </source>
</evidence>